<keyword evidence="3" id="KW-1185">Reference proteome</keyword>
<evidence type="ECO:0000256" key="1">
    <source>
        <dbReference type="SAM" id="MobiDB-lite"/>
    </source>
</evidence>
<dbReference type="OrthoDB" id="1919336at2759"/>
<evidence type="ECO:0000313" key="3">
    <source>
        <dbReference type="Proteomes" id="UP001153709"/>
    </source>
</evidence>
<feature type="region of interest" description="Disordered" evidence="1">
    <location>
        <begin position="1"/>
        <end position="88"/>
    </location>
</feature>
<sequence length="434" mass="49273">MTEHPNYKYRPRRRKHNKQRATTGPGPRVGTSLSSPNLPNMSPRYSGYIPPNTSLSPSLQQQQGYTSIDFPSPGNSVDYTNEKRYSPDSYKFNNHYNYLPYQNYSQKSPYSTQSPDISPTQSPDPKNIPSSPSDVKEQIDKSSALPTPDLSPMDQDKDQYQTYKEESRSSTAQNTVATSKPNYNIRVHNYQQSGPQYTNTQPITSVPMANGMYIMCANKSSVEQGQIVTGTFYPPVATSQDQQLLGSSHSSGINTTSNLNYYSSNVQSYYGKEYPYEQHDQSKDTFLGYQPMKVMEKPEYIPIYKPNQIEEHYDYSHENHLTQSFISNTNPENRSDVDGDDVDTREFDKYLKFTNSEPNVIDSNHNYRNEGMSSNVYNYPAQQTSVILPNANIKPEPFIPHCPEIYELAANGVTKNEDDFSEILAGVRKTCFST</sequence>
<dbReference type="Proteomes" id="UP001153709">
    <property type="component" value="Chromosome 8"/>
</dbReference>
<protein>
    <submittedName>
        <fullName evidence="2">Uncharacterized protein</fullName>
    </submittedName>
</protein>
<feature type="compositionally biased region" description="Low complexity" evidence="1">
    <location>
        <begin position="32"/>
        <end position="43"/>
    </location>
</feature>
<dbReference type="EMBL" id="OU898283">
    <property type="protein sequence ID" value="CAG9839331.1"/>
    <property type="molecule type" value="Genomic_DNA"/>
</dbReference>
<feature type="compositionally biased region" description="Polar residues" evidence="1">
    <location>
        <begin position="51"/>
        <end position="66"/>
    </location>
</feature>
<evidence type="ECO:0000313" key="2">
    <source>
        <dbReference type="EMBL" id="CAG9839331.1"/>
    </source>
</evidence>
<feature type="compositionally biased region" description="Basic and acidic residues" evidence="1">
    <location>
        <begin position="154"/>
        <end position="168"/>
    </location>
</feature>
<feature type="region of interest" description="Disordered" evidence="1">
    <location>
        <begin position="101"/>
        <end position="182"/>
    </location>
</feature>
<dbReference type="AlphaFoldDB" id="A0A9N9XH91"/>
<organism evidence="2 3">
    <name type="scientific">Diabrotica balteata</name>
    <name type="common">Banded cucumber beetle</name>
    <dbReference type="NCBI Taxonomy" id="107213"/>
    <lineage>
        <taxon>Eukaryota</taxon>
        <taxon>Metazoa</taxon>
        <taxon>Ecdysozoa</taxon>
        <taxon>Arthropoda</taxon>
        <taxon>Hexapoda</taxon>
        <taxon>Insecta</taxon>
        <taxon>Pterygota</taxon>
        <taxon>Neoptera</taxon>
        <taxon>Endopterygota</taxon>
        <taxon>Coleoptera</taxon>
        <taxon>Polyphaga</taxon>
        <taxon>Cucujiformia</taxon>
        <taxon>Chrysomeloidea</taxon>
        <taxon>Chrysomelidae</taxon>
        <taxon>Galerucinae</taxon>
        <taxon>Diabroticina</taxon>
        <taxon>Diabroticites</taxon>
        <taxon>Diabrotica</taxon>
    </lineage>
</organism>
<gene>
    <name evidence="2" type="ORF">DIABBA_LOCUS12109</name>
</gene>
<accession>A0A9N9XH91</accession>
<reference evidence="2" key="1">
    <citation type="submission" date="2022-01" db="EMBL/GenBank/DDBJ databases">
        <authorList>
            <person name="King R."/>
        </authorList>
    </citation>
    <scope>NUCLEOTIDE SEQUENCE</scope>
</reference>
<feature type="compositionally biased region" description="Basic residues" evidence="1">
    <location>
        <begin position="7"/>
        <end position="19"/>
    </location>
</feature>
<feature type="compositionally biased region" description="Polar residues" evidence="1">
    <location>
        <begin position="169"/>
        <end position="182"/>
    </location>
</feature>
<proteinExistence type="predicted"/>
<name>A0A9N9XH91_DIABA</name>
<feature type="compositionally biased region" description="Polar residues" evidence="1">
    <location>
        <begin position="101"/>
        <end position="133"/>
    </location>
</feature>